<evidence type="ECO:0000259" key="2">
    <source>
        <dbReference type="Pfam" id="PF04965"/>
    </source>
</evidence>
<keyword evidence="4" id="KW-1185">Reference proteome</keyword>
<sequence>MAKPYYQAPFDFKRFFEKKELKKISMRESISQFISIIITTYFEEYAFDEGFGSEIWETDFDLLVNANVLKEQIKKSLKNQIETYEKRLSNIDLNVELMETLSSNTNKVRLKKYLFITIKGTIIKTDEPFVFKGDYYLAPLSYKH</sequence>
<dbReference type="OrthoDB" id="1161413at2"/>
<protein>
    <submittedName>
        <fullName evidence="3">Lysozyme</fullName>
    </submittedName>
</protein>
<evidence type="ECO:0000256" key="1">
    <source>
        <dbReference type="SAM" id="Coils"/>
    </source>
</evidence>
<organism evidence="3 4">
    <name type="scientific">Maribacter luteus</name>
    <dbReference type="NCBI Taxonomy" id="2594478"/>
    <lineage>
        <taxon>Bacteria</taxon>
        <taxon>Pseudomonadati</taxon>
        <taxon>Bacteroidota</taxon>
        <taxon>Flavobacteriia</taxon>
        <taxon>Flavobacteriales</taxon>
        <taxon>Flavobacteriaceae</taxon>
        <taxon>Maribacter</taxon>
    </lineage>
</organism>
<dbReference type="SUPFAM" id="SSF160719">
    <property type="entry name" value="gpW/gp25-like"/>
    <property type="match status" value="1"/>
</dbReference>
<dbReference type="EMBL" id="WKJH01000018">
    <property type="protein sequence ID" value="MRX64888.1"/>
    <property type="molecule type" value="Genomic_DNA"/>
</dbReference>
<comment type="caution">
    <text evidence="3">The sequence shown here is derived from an EMBL/GenBank/DDBJ whole genome shotgun (WGS) entry which is preliminary data.</text>
</comment>
<keyword evidence="1" id="KW-0175">Coiled coil</keyword>
<reference evidence="3 4" key="1">
    <citation type="submission" date="2019-11" db="EMBL/GenBank/DDBJ databases">
        <title>Maribacter lutea sp. nov., a marine bacterium isolated from intertidal sand.</title>
        <authorList>
            <person name="Liu A."/>
        </authorList>
    </citation>
    <scope>NUCLEOTIDE SEQUENCE [LARGE SCALE GENOMIC DNA]</scope>
    <source>
        <strain evidence="3 4">RZ05</strain>
    </source>
</reference>
<evidence type="ECO:0000313" key="3">
    <source>
        <dbReference type="EMBL" id="MRX64888.1"/>
    </source>
</evidence>
<dbReference type="AlphaFoldDB" id="A0A6I2MMC6"/>
<feature type="coiled-coil region" evidence="1">
    <location>
        <begin position="67"/>
        <end position="94"/>
    </location>
</feature>
<proteinExistence type="predicted"/>
<gene>
    <name evidence="3" type="ORF">GJ691_12005</name>
</gene>
<dbReference type="Proteomes" id="UP000443153">
    <property type="component" value="Unassembled WGS sequence"/>
</dbReference>
<feature type="domain" description="IraD/Gp25-like" evidence="2">
    <location>
        <begin position="25"/>
        <end position="125"/>
    </location>
</feature>
<dbReference type="InterPro" id="IPR007048">
    <property type="entry name" value="IraD/Gp25-like"/>
</dbReference>
<name>A0A6I2MMC6_9FLAO</name>
<dbReference type="Gene3D" id="3.10.450.40">
    <property type="match status" value="1"/>
</dbReference>
<dbReference type="Pfam" id="PF04965">
    <property type="entry name" value="GPW_gp25"/>
    <property type="match status" value="1"/>
</dbReference>
<evidence type="ECO:0000313" key="4">
    <source>
        <dbReference type="Proteomes" id="UP000443153"/>
    </source>
</evidence>
<accession>A0A6I2MMC6</accession>
<dbReference type="RefSeq" id="WP_154367176.1">
    <property type="nucleotide sequence ID" value="NZ_CANMYZ010000012.1"/>
</dbReference>